<reference evidence="1 2" key="1">
    <citation type="submission" date="2017-06" db="EMBL/GenBank/DDBJ databases">
        <authorList>
            <person name="Kim H.J."/>
            <person name="Triplett B.A."/>
        </authorList>
    </citation>
    <scope>NUCLEOTIDE SEQUENCE [LARGE SCALE GENOMIC DNA]</scope>
    <source>
        <strain evidence="1 2">B29T1</strain>
    </source>
</reference>
<dbReference type="EMBL" id="FYEH01000003">
    <property type="protein sequence ID" value="SNB62015.1"/>
    <property type="molecule type" value="Genomic_DNA"/>
</dbReference>
<protein>
    <submittedName>
        <fullName evidence="1">Uncharacterized protein</fullName>
    </submittedName>
</protein>
<sequence>MRELGPMWNAFDKASAMLDEEAGGVVAVLDRLDDALAKHSLFDRISQLLEEWYAKSADRYQEPTSSV</sequence>
<dbReference type="AlphaFoldDB" id="A0A212QR48"/>
<accession>A0A212QR48</accession>
<name>A0A212QR48_9PROT</name>
<evidence type="ECO:0000313" key="1">
    <source>
        <dbReference type="EMBL" id="SNB62015.1"/>
    </source>
</evidence>
<evidence type="ECO:0000313" key="2">
    <source>
        <dbReference type="Proteomes" id="UP000197065"/>
    </source>
</evidence>
<organism evidence="1 2">
    <name type="scientific">Arboricoccus pini</name>
    <dbReference type="NCBI Taxonomy" id="1963835"/>
    <lineage>
        <taxon>Bacteria</taxon>
        <taxon>Pseudomonadati</taxon>
        <taxon>Pseudomonadota</taxon>
        <taxon>Alphaproteobacteria</taxon>
        <taxon>Geminicoccales</taxon>
        <taxon>Geminicoccaceae</taxon>
        <taxon>Arboricoccus</taxon>
    </lineage>
</organism>
<gene>
    <name evidence="1" type="ORF">SAMN07250955_10313</name>
</gene>
<dbReference type="Proteomes" id="UP000197065">
    <property type="component" value="Unassembled WGS sequence"/>
</dbReference>
<keyword evidence="2" id="KW-1185">Reference proteome</keyword>
<proteinExistence type="predicted"/>